<sequence>MNRMAICMSSDSIIRLQNKMNEQLEGRVIIWKGDIEENRGALKLAKEVERKQGSETLVEDNIDYEIHARVQSQQHKNRSIHWTHQFAVLDRIQDPSLDNYSSQNRVSKIQLADLLPDKNVQEILARNWAVIVSRVITKYLPPSHSFQDVVVRHIPHAYSKEVSEKSESIERARNVIWTYRDGVDEYERLEGMDTEFADWHARYTLYKTRHPNALFIDIENNKSEVAAGGMKLRHTTCHLVMDMTSEILLATTSADFDVVLYVFKTKATRNRHEEKKHGKKLADAVFPKEDSRDDLKFNYHSAKLTSGLLL</sequence>
<dbReference type="Proteomes" id="UP000225706">
    <property type="component" value="Unassembled WGS sequence"/>
</dbReference>
<evidence type="ECO:0000313" key="2">
    <source>
        <dbReference type="Proteomes" id="UP000225706"/>
    </source>
</evidence>
<proteinExistence type="predicted"/>
<accession>A0A2B4RGR6</accession>
<name>A0A2B4RGR6_STYPI</name>
<organism evidence="1 2">
    <name type="scientific">Stylophora pistillata</name>
    <name type="common">Smooth cauliflower coral</name>
    <dbReference type="NCBI Taxonomy" id="50429"/>
    <lineage>
        <taxon>Eukaryota</taxon>
        <taxon>Metazoa</taxon>
        <taxon>Cnidaria</taxon>
        <taxon>Anthozoa</taxon>
        <taxon>Hexacorallia</taxon>
        <taxon>Scleractinia</taxon>
        <taxon>Astrocoeniina</taxon>
        <taxon>Pocilloporidae</taxon>
        <taxon>Stylophora</taxon>
    </lineage>
</organism>
<gene>
    <name evidence="1" type="ORF">AWC38_SpisGene19734</name>
</gene>
<dbReference type="EMBL" id="LSMT01000584">
    <property type="protein sequence ID" value="PFX16023.1"/>
    <property type="molecule type" value="Genomic_DNA"/>
</dbReference>
<evidence type="ECO:0000313" key="1">
    <source>
        <dbReference type="EMBL" id="PFX16023.1"/>
    </source>
</evidence>
<dbReference type="OrthoDB" id="5963255at2759"/>
<keyword evidence="2" id="KW-1185">Reference proteome</keyword>
<reference evidence="2" key="1">
    <citation type="journal article" date="2017" name="bioRxiv">
        <title>Comparative analysis of the genomes of Stylophora pistillata and Acropora digitifera provides evidence for extensive differences between species of corals.</title>
        <authorList>
            <person name="Voolstra C.R."/>
            <person name="Li Y."/>
            <person name="Liew Y.J."/>
            <person name="Baumgarten S."/>
            <person name="Zoccola D."/>
            <person name="Flot J.-F."/>
            <person name="Tambutte S."/>
            <person name="Allemand D."/>
            <person name="Aranda M."/>
        </authorList>
    </citation>
    <scope>NUCLEOTIDE SEQUENCE [LARGE SCALE GENOMIC DNA]</scope>
</reference>
<comment type="caution">
    <text evidence="1">The sequence shown here is derived from an EMBL/GenBank/DDBJ whole genome shotgun (WGS) entry which is preliminary data.</text>
</comment>
<dbReference type="AlphaFoldDB" id="A0A2B4RGR6"/>
<protein>
    <submittedName>
        <fullName evidence="1">Uncharacterized protein</fullName>
    </submittedName>
</protein>